<evidence type="ECO:0000256" key="4">
    <source>
        <dbReference type="ARBA" id="ARBA00023139"/>
    </source>
</evidence>
<evidence type="ECO:0000256" key="3">
    <source>
        <dbReference type="ARBA" id="ARBA00023136"/>
    </source>
</evidence>
<comment type="subcellular location">
    <subcellularLocation>
        <location evidence="1">Membrane</location>
        <topology evidence="1">Lipid-anchor</topology>
    </subcellularLocation>
</comment>
<keyword evidence="3" id="KW-0472">Membrane</keyword>
<keyword evidence="4" id="KW-0564">Palmitate</keyword>
<dbReference type="Proteomes" id="UP000184079">
    <property type="component" value="Unassembled WGS sequence"/>
</dbReference>
<keyword evidence="10" id="KW-1185">Reference proteome</keyword>
<comment type="similarity">
    <text evidence="6">Belongs to the nlpA lipoprotein family.</text>
</comment>
<evidence type="ECO:0000313" key="9">
    <source>
        <dbReference type="EMBL" id="SHH74359.1"/>
    </source>
</evidence>
<sequence length="272" mass="29467">MKRLAILFSLLITLISISACSSSEATSTVKVGISGSDTTIWDYVAEKAKEEGINVEIVRFSDYVQPNLALAEGEIDANAFQTVSYFDAFIKEHDLDLTPIATTVIAPMGLYSEKHGTPEHIPKGGTIALAKEATNMGRGLSLLQNAGLIKLAEDFDGNGALDKIIDNPKNLQFELLVAGQTPRVLPDVDGSIINNGIAVDAGLSPLEDAIYHEDETATAYINIIAVQEKNKDDHVLTKLAEIYQTEDVAKFIERERDGNSIPTFVPLSEIGY</sequence>
<evidence type="ECO:0000313" key="10">
    <source>
        <dbReference type="Proteomes" id="UP000184079"/>
    </source>
</evidence>
<evidence type="ECO:0000256" key="6">
    <source>
        <dbReference type="PIRNR" id="PIRNR002854"/>
    </source>
</evidence>
<dbReference type="PIRSF" id="PIRSF002854">
    <property type="entry name" value="MetQ"/>
    <property type="match status" value="1"/>
</dbReference>
<dbReference type="SUPFAM" id="SSF53850">
    <property type="entry name" value="Periplasmic binding protein-like II"/>
    <property type="match status" value="1"/>
</dbReference>
<dbReference type="PANTHER" id="PTHR30429:SF3">
    <property type="entry name" value="LIPOPROTEIN"/>
    <property type="match status" value="1"/>
</dbReference>
<evidence type="ECO:0000256" key="2">
    <source>
        <dbReference type="ARBA" id="ARBA00022729"/>
    </source>
</evidence>
<dbReference type="GO" id="GO:0016020">
    <property type="term" value="C:membrane"/>
    <property type="evidence" value="ECO:0007669"/>
    <property type="project" value="UniProtKB-SubCell"/>
</dbReference>
<dbReference type="InterPro" id="IPR004872">
    <property type="entry name" value="Lipoprotein_NlpA"/>
</dbReference>
<dbReference type="PROSITE" id="PS51257">
    <property type="entry name" value="PROKAR_LIPOPROTEIN"/>
    <property type="match status" value="1"/>
</dbReference>
<gene>
    <name evidence="9" type="ORF">SAMN05421807_112107</name>
</gene>
<dbReference type="AlphaFoldDB" id="A0A1M5VGI2"/>
<dbReference type="Pfam" id="PF03180">
    <property type="entry name" value="Lipoprotein_9"/>
    <property type="match status" value="1"/>
</dbReference>
<dbReference type="OrthoDB" id="9812878at2"/>
<name>A0A1M5VGI2_9BACI</name>
<evidence type="ECO:0000256" key="8">
    <source>
        <dbReference type="SAM" id="SignalP"/>
    </source>
</evidence>
<feature type="signal peptide" evidence="8">
    <location>
        <begin position="1"/>
        <end position="25"/>
    </location>
</feature>
<reference evidence="10" key="1">
    <citation type="submission" date="2016-11" db="EMBL/GenBank/DDBJ databases">
        <authorList>
            <person name="Varghese N."/>
            <person name="Submissions S."/>
        </authorList>
    </citation>
    <scope>NUCLEOTIDE SEQUENCE [LARGE SCALE GENOMIC DNA]</scope>
    <source>
        <strain evidence="10">CGMCC 1.6496</strain>
    </source>
</reference>
<feature type="chain" id="PRO_5012432068" description="Lipoprotein" evidence="8">
    <location>
        <begin position="26"/>
        <end position="272"/>
    </location>
</feature>
<dbReference type="Gene3D" id="3.40.190.10">
    <property type="entry name" value="Periplasmic binding protein-like II"/>
    <property type="match status" value="2"/>
</dbReference>
<protein>
    <recommendedName>
        <fullName evidence="6">Lipoprotein</fullName>
    </recommendedName>
</protein>
<dbReference type="RefSeq" id="WP_073010609.1">
    <property type="nucleotide sequence ID" value="NZ_FQXD01000012.1"/>
</dbReference>
<dbReference type="EMBL" id="FQXD01000012">
    <property type="protein sequence ID" value="SHH74359.1"/>
    <property type="molecule type" value="Genomic_DNA"/>
</dbReference>
<organism evidence="9 10">
    <name type="scientific">Virgibacillus chiguensis</name>
    <dbReference type="NCBI Taxonomy" id="411959"/>
    <lineage>
        <taxon>Bacteria</taxon>
        <taxon>Bacillati</taxon>
        <taxon>Bacillota</taxon>
        <taxon>Bacilli</taxon>
        <taxon>Bacillales</taxon>
        <taxon>Bacillaceae</taxon>
        <taxon>Virgibacillus</taxon>
    </lineage>
</organism>
<proteinExistence type="inferred from homology"/>
<evidence type="ECO:0000256" key="7">
    <source>
        <dbReference type="PIRSR" id="PIRSR002854-1"/>
    </source>
</evidence>
<evidence type="ECO:0000256" key="1">
    <source>
        <dbReference type="ARBA" id="ARBA00004635"/>
    </source>
</evidence>
<keyword evidence="5 6" id="KW-0449">Lipoprotein</keyword>
<dbReference type="PANTHER" id="PTHR30429">
    <property type="entry name" value="D-METHIONINE-BINDING LIPOPROTEIN METQ"/>
    <property type="match status" value="1"/>
</dbReference>
<feature type="lipid moiety-binding region" description="S-diacylglycerol cysteine" evidence="7">
    <location>
        <position position="20"/>
    </location>
</feature>
<keyword evidence="2 8" id="KW-0732">Signal</keyword>
<accession>A0A1M5VGI2</accession>
<evidence type="ECO:0000256" key="5">
    <source>
        <dbReference type="ARBA" id="ARBA00023288"/>
    </source>
</evidence>